<evidence type="ECO:0000256" key="1">
    <source>
        <dbReference type="ARBA" id="ARBA00008668"/>
    </source>
</evidence>
<dbReference type="InterPro" id="IPR037459">
    <property type="entry name" value="RhgT-like"/>
</dbReference>
<evidence type="ECO:0000256" key="5">
    <source>
        <dbReference type="SAM" id="SignalP"/>
    </source>
</evidence>
<evidence type="ECO:0000259" key="7">
    <source>
        <dbReference type="PROSITE" id="PS51763"/>
    </source>
</evidence>
<evidence type="ECO:0000313" key="9">
    <source>
        <dbReference type="Proteomes" id="UP001320119"/>
    </source>
</evidence>
<evidence type="ECO:0000256" key="4">
    <source>
        <dbReference type="SAM" id="MobiDB-lite"/>
    </source>
</evidence>
<dbReference type="GO" id="GO:0016788">
    <property type="term" value="F:hydrolase activity, acting on ester bonds"/>
    <property type="evidence" value="ECO:0007669"/>
    <property type="project" value="UniProtKB-ARBA"/>
</dbReference>
<dbReference type="PROSITE" id="PS51763">
    <property type="entry name" value="CBM10"/>
    <property type="match status" value="1"/>
</dbReference>
<dbReference type="InterPro" id="IPR008979">
    <property type="entry name" value="Galactose-bd-like_sf"/>
</dbReference>
<dbReference type="Pfam" id="PF13472">
    <property type="entry name" value="Lipase_GDSL_2"/>
    <property type="match status" value="2"/>
</dbReference>
<feature type="domain" description="CBM6" evidence="6">
    <location>
        <begin position="79"/>
        <end position="203"/>
    </location>
</feature>
<keyword evidence="9" id="KW-1185">Reference proteome</keyword>
<proteinExistence type="inferred from homology"/>
<evidence type="ECO:0000256" key="3">
    <source>
        <dbReference type="ARBA" id="ARBA00023295"/>
    </source>
</evidence>
<dbReference type="KEGG" id="marq:MARGE09_P0156"/>
<dbReference type="Proteomes" id="UP001320119">
    <property type="component" value="Chromosome"/>
</dbReference>
<keyword evidence="5" id="KW-0732">Signal</keyword>
<dbReference type="CDD" id="cd01821">
    <property type="entry name" value="Rhamnogalacturan_acetylesterase_like"/>
    <property type="match status" value="2"/>
</dbReference>
<dbReference type="InterPro" id="IPR005084">
    <property type="entry name" value="CBM6"/>
</dbReference>
<dbReference type="AlphaFoldDB" id="A0AAN2BIH8"/>
<dbReference type="SMART" id="SM01064">
    <property type="entry name" value="CBM_10"/>
    <property type="match status" value="1"/>
</dbReference>
<feature type="signal peptide" evidence="5">
    <location>
        <begin position="1"/>
        <end position="18"/>
    </location>
</feature>
<dbReference type="Pfam" id="PF02013">
    <property type="entry name" value="CBM_10"/>
    <property type="match status" value="1"/>
</dbReference>
<name>A0AAN2BIH8_9GAMM</name>
<reference evidence="8 9" key="1">
    <citation type="journal article" date="2022" name="IScience">
        <title>An ultrasensitive nanofiber-based assay for enzymatic hydrolysis and deep-sea microbial degradation of cellulose.</title>
        <authorList>
            <person name="Tsudome M."/>
            <person name="Tachioka M."/>
            <person name="Miyazaki M."/>
            <person name="Uchimura K."/>
            <person name="Tsuda M."/>
            <person name="Takaki Y."/>
            <person name="Deguchi S."/>
        </authorList>
    </citation>
    <scope>NUCLEOTIDE SEQUENCE [LARGE SCALE GENOMIC DNA]</scope>
    <source>
        <strain evidence="8 9">GE09</strain>
    </source>
</reference>
<dbReference type="InterPro" id="IPR036601">
    <property type="entry name" value="CBM10_sf"/>
</dbReference>
<dbReference type="Gene3D" id="3.40.50.1110">
    <property type="entry name" value="SGNH hydrolase"/>
    <property type="match status" value="2"/>
</dbReference>
<evidence type="ECO:0000259" key="6">
    <source>
        <dbReference type="PROSITE" id="PS51175"/>
    </source>
</evidence>
<comment type="similarity">
    <text evidence="1">Belongs to the 'GDSL' lipolytic enzyme family.</text>
</comment>
<dbReference type="GO" id="GO:0016798">
    <property type="term" value="F:hydrolase activity, acting on glycosyl bonds"/>
    <property type="evidence" value="ECO:0007669"/>
    <property type="project" value="UniProtKB-KW"/>
</dbReference>
<dbReference type="InterPro" id="IPR036514">
    <property type="entry name" value="SGNH_hydro_sf"/>
</dbReference>
<dbReference type="SUPFAM" id="SSF49785">
    <property type="entry name" value="Galactose-binding domain-like"/>
    <property type="match status" value="1"/>
</dbReference>
<dbReference type="PROSITE" id="PS51175">
    <property type="entry name" value="CBM6"/>
    <property type="match status" value="1"/>
</dbReference>
<dbReference type="EMBL" id="AP023086">
    <property type="protein sequence ID" value="BCD95957.1"/>
    <property type="molecule type" value="Genomic_DNA"/>
</dbReference>
<dbReference type="InterPro" id="IPR044060">
    <property type="entry name" value="Bacterial_rp_domain"/>
</dbReference>
<accession>A0AAN2BIH8</accession>
<feature type="region of interest" description="Disordered" evidence="4">
    <location>
        <begin position="22"/>
        <end position="61"/>
    </location>
</feature>
<dbReference type="InterPro" id="IPR002883">
    <property type="entry name" value="CBM10/Dockerin_dom"/>
</dbReference>
<organism evidence="8 9">
    <name type="scientific">Marinagarivorans cellulosilyticus</name>
    <dbReference type="NCBI Taxonomy" id="2721545"/>
    <lineage>
        <taxon>Bacteria</taxon>
        <taxon>Pseudomonadati</taxon>
        <taxon>Pseudomonadota</taxon>
        <taxon>Gammaproteobacteria</taxon>
        <taxon>Cellvibrionales</taxon>
        <taxon>Cellvibrionaceae</taxon>
        <taxon>Marinagarivorans</taxon>
    </lineage>
</organism>
<dbReference type="GO" id="GO:0030248">
    <property type="term" value="F:cellulose binding"/>
    <property type="evidence" value="ECO:0007669"/>
    <property type="project" value="InterPro"/>
</dbReference>
<dbReference type="Gene3D" id="2.60.120.260">
    <property type="entry name" value="Galactose-binding domain-like"/>
    <property type="match status" value="1"/>
</dbReference>
<evidence type="ECO:0000256" key="2">
    <source>
        <dbReference type="ARBA" id="ARBA00022801"/>
    </source>
</evidence>
<keyword evidence="2" id="KW-0378">Hydrolase</keyword>
<dbReference type="GO" id="GO:0005975">
    <property type="term" value="P:carbohydrate metabolic process"/>
    <property type="evidence" value="ECO:0007669"/>
    <property type="project" value="InterPro"/>
</dbReference>
<dbReference type="CDD" id="cd04082">
    <property type="entry name" value="CBM35_pectate_lyase-like"/>
    <property type="match status" value="1"/>
</dbReference>
<protein>
    <submittedName>
        <fullName evidence="8">Uncharacterized protein</fullName>
    </submittedName>
</protein>
<sequence length="898" mass="97345">MNWLKVLLLSSLLIGCVADDTPTSSTSSESITPASSEAAQSSNPVSSSSNTGNASSEAAAESSVPVSSSSLAAEPILQEVIEGSDSLCAFNGIFESTHAGFEGASYVNVDNQNGVKLQWQLSAQGAQTVAVTIRFANGGADARPAIMTVNNVAGETLDFNSTAAWATWDSVTFNVNLVEGENTLALTATTGAGLANIDSITMPVDNLELTTCADAPPVVVPPITSQPQAAKVYVVGDSTVSTYRDNVFPMTGWGQVLTHYFDGATQIINHAIGGRSSRSFYQEGRWQAVVDELQNGDYVFIQFGHNDRDFSKAERYTPTDDYGDYLQMYIDQAKAKGAIPVLVTPMVMNAYRNNVLRNVFTESGNDYAGTMKAVAQTNNVALIDLNQKSFELVQQVGPDYASRYLFMILPAGEYSNYPNGSNDGTHFQQMGAVEMAGLIAEGVREIGSRADMQLLAGNLKPVLPFSVTATVSGAGLVSRNATYPAGAPITLKALPSGNNYFNAWFQSGNRLGTDALMHWTMPNQATRIDAQFNDTAVMDGDNTSCGTAQNGFPYCQQDNATDPDGDGWGWENEASCVVPNGIVDPEPGRCASTSAQPENNYPKATVFLIGDSTVSNYNAGYYPQTGWGQVFQPYFNRDKITVDNRALGGRSSKSFYNDHWNDVKRDIKAGDFVFIQFGINDRNRSDPNRYAPADGTFQDYMTRFARETQALGATPFFVSTVVRNAWRDGGIYEAYHEHPVVTRELARSLNIGLIDLDGAATQFLESVGEDYSTYFMYMNVSRNDYSTLNADKSDNVHFQEMGAVEMARLAALQIEQQKNRDDFKQLAAALRPTYPLTVTGNGNALVTKGYAYPEGTRVTLRYRGSGFNGWYHNGQSLSRNSVDTYTMPAAAVTITLSP</sequence>
<feature type="chain" id="PRO_5042930745" evidence="5">
    <location>
        <begin position="19"/>
        <end position="898"/>
    </location>
</feature>
<dbReference type="SUPFAM" id="SSF52266">
    <property type="entry name" value="SGNH hydrolase"/>
    <property type="match status" value="2"/>
</dbReference>
<dbReference type="InterPro" id="IPR009031">
    <property type="entry name" value="CBM10"/>
</dbReference>
<feature type="domain" description="CBM10" evidence="7">
    <location>
        <begin position="544"/>
        <end position="579"/>
    </location>
</feature>
<keyword evidence="3" id="KW-0326">Glycosidase</keyword>
<dbReference type="RefSeq" id="WP_236985469.1">
    <property type="nucleotide sequence ID" value="NZ_AP023086.1"/>
</dbReference>
<dbReference type="PANTHER" id="PTHR43695:SF1">
    <property type="entry name" value="RHAMNOGALACTURONAN ACETYLESTERASE"/>
    <property type="match status" value="1"/>
</dbReference>
<dbReference type="Gene3D" id="2.30.32.30">
    <property type="entry name" value="CBM10"/>
    <property type="match status" value="1"/>
</dbReference>
<dbReference type="PANTHER" id="PTHR43695">
    <property type="entry name" value="PUTATIVE (AFU_ORTHOLOGUE AFUA_2G17250)-RELATED"/>
    <property type="match status" value="1"/>
</dbReference>
<dbReference type="InterPro" id="IPR013830">
    <property type="entry name" value="SGNH_hydro"/>
</dbReference>
<gene>
    <name evidence="8" type="ORF">MARGE09_P0156</name>
</gene>
<evidence type="ECO:0000313" key="8">
    <source>
        <dbReference type="EMBL" id="BCD95957.1"/>
    </source>
</evidence>
<dbReference type="PROSITE" id="PS51257">
    <property type="entry name" value="PROKAR_LIPOPROTEIN"/>
    <property type="match status" value="1"/>
</dbReference>
<dbReference type="Pfam" id="PF18998">
    <property type="entry name" value="Flg_new_2"/>
    <property type="match status" value="2"/>
</dbReference>